<keyword evidence="3" id="KW-1185">Reference proteome</keyword>
<dbReference type="AlphaFoldDB" id="A0A842HFF3"/>
<proteinExistence type="predicted"/>
<keyword evidence="1" id="KW-0812">Transmembrane</keyword>
<dbReference type="EMBL" id="JACHVB010000035">
    <property type="protein sequence ID" value="MBC2594950.1"/>
    <property type="molecule type" value="Genomic_DNA"/>
</dbReference>
<feature type="transmembrane region" description="Helical" evidence="1">
    <location>
        <begin position="14"/>
        <end position="34"/>
    </location>
</feature>
<sequence length="93" mass="10080">MSITEAKEQISKGLIMAAAFIVVTSATIGGAWLYGKLAIVDKHEVRLTLVEDRLSDVDSLSASVDRLNTALNVQNALLGRIDERLKVAERNGK</sequence>
<gene>
    <name evidence="2" type="ORF">H5P28_11845</name>
</gene>
<comment type="caution">
    <text evidence="2">The sequence shown here is derived from an EMBL/GenBank/DDBJ whole genome shotgun (WGS) entry which is preliminary data.</text>
</comment>
<evidence type="ECO:0000313" key="3">
    <source>
        <dbReference type="Proteomes" id="UP000546464"/>
    </source>
</evidence>
<keyword evidence="1" id="KW-0472">Membrane</keyword>
<organism evidence="2 3">
    <name type="scientific">Ruficoccus amylovorans</name>
    <dbReference type="NCBI Taxonomy" id="1804625"/>
    <lineage>
        <taxon>Bacteria</taxon>
        <taxon>Pseudomonadati</taxon>
        <taxon>Verrucomicrobiota</taxon>
        <taxon>Opitutia</taxon>
        <taxon>Puniceicoccales</taxon>
        <taxon>Cerasicoccaceae</taxon>
        <taxon>Ruficoccus</taxon>
    </lineage>
</organism>
<keyword evidence="1" id="KW-1133">Transmembrane helix</keyword>
<accession>A0A842HFF3</accession>
<evidence type="ECO:0000256" key="1">
    <source>
        <dbReference type="SAM" id="Phobius"/>
    </source>
</evidence>
<evidence type="ECO:0000313" key="2">
    <source>
        <dbReference type="EMBL" id="MBC2594950.1"/>
    </source>
</evidence>
<dbReference type="Proteomes" id="UP000546464">
    <property type="component" value="Unassembled WGS sequence"/>
</dbReference>
<dbReference type="RefSeq" id="WP_185675916.1">
    <property type="nucleotide sequence ID" value="NZ_JACHVB010000035.1"/>
</dbReference>
<name>A0A842HFF3_9BACT</name>
<protein>
    <submittedName>
        <fullName evidence="2">Uncharacterized protein</fullName>
    </submittedName>
</protein>
<reference evidence="2 3" key="1">
    <citation type="submission" date="2020-07" db="EMBL/GenBank/DDBJ databases">
        <authorList>
            <person name="Feng X."/>
        </authorList>
    </citation>
    <scope>NUCLEOTIDE SEQUENCE [LARGE SCALE GENOMIC DNA]</scope>
    <source>
        <strain evidence="2 3">JCM31066</strain>
    </source>
</reference>